<comment type="caution">
    <text evidence="2">The sequence shown here is derived from an EMBL/GenBank/DDBJ whole genome shotgun (WGS) entry which is preliminary data.</text>
</comment>
<accession>A0AAD9X882</accession>
<gene>
    <name evidence="2" type="ORF">Ddye_014119</name>
</gene>
<organism evidence="2 3">
    <name type="scientific">Dipteronia dyeriana</name>
    <dbReference type="NCBI Taxonomy" id="168575"/>
    <lineage>
        <taxon>Eukaryota</taxon>
        <taxon>Viridiplantae</taxon>
        <taxon>Streptophyta</taxon>
        <taxon>Embryophyta</taxon>
        <taxon>Tracheophyta</taxon>
        <taxon>Spermatophyta</taxon>
        <taxon>Magnoliopsida</taxon>
        <taxon>eudicotyledons</taxon>
        <taxon>Gunneridae</taxon>
        <taxon>Pentapetalae</taxon>
        <taxon>rosids</taxon>
        <taxon>malvids</taxon>
        <taxon>Sapindales</taxon>
        <taxon>Sapindaceae</taxon>
        <taxon>Hippocastanoideae</taxon>
        <taxon>Acereae</taxon>
        <taxon>Dipteronia</taxon>
    </lineage>
</organism>
<evidence type="ECO:0000313" key="3">
    <source>
        <dbReference type="Proteomes" id="UP001280121"/>
    </source>
</evidence>
<sequence>MREKVRESLSEKAGEEENKVSRPKVRGSRKDVRDDLYSIFVDNLNPLMDLVGLWNLFKSFGKGYLSFVEVEERKSRCKVKGSQIDGGTEVPTKIAFMSWNNNKKEETWLSSCTVGILKEFSNASSVNKRLLSRGLFFFSSYLGDKCILWRFNSDLENESIIENRPCPRKIKVAYGEDSFTLRIFEDEARVDLAWLDNFMGLKNDNLNFVLEKGGVASECNKEGGDVASLSLCQW</sequence>
<dbReference type="AlphaFoldDB" id="A0AAD9X882"/>
<dbReference type="EMBL" id="JANJYI010000004">
    <property type="protein sequence ID" value="KAK2654263.1"/>
    <property type="molecule type" value="Genomic_DNA"/>
</dbReference>
<reference evidence="2" key="1">
    <citation type="journal article" date="2023" name="Plant J.">
        <title>Genome sequences and population genomics provide insights into the demographic history, inbreeding, and mutation load of two 'living fossil' tree species of Dipteronia.</title>
        <authorList>
            <person name="Feng Y."/>
            <person name="Comes H.P."/>
            <person name="Chen J."/>
            <person name="Zhu S."/>
            <person name="Lu R."/>
            <person name="Zhang X."/>
            <person name="Li P."/>
            <person name="Qiu J."/>
            <person name="Olsen K.M."/>
            <person name="Qiu Y."/>
        </authorList>
    </citation>
    <scope>NUCLEOTIDE SEQUENCE</scope>
    <source>
        <strain evidence="2">KIB01</strain>
    </source>
</reference>
<feature type="compositionally biased region" description="Basic and acidic residues" evidence="1">
    <location>
        <begin position="1"/>
        <end position="20"/>
    </location>
</feature>
<evidence type="ECO:0000256" key="1">
    <source>
        <dbReference type="SAM" id="MobiDB-lite"/>
    </source>
</evidence>
<name>A0AAD9X882_9ROSI</name>
<feature type="region of interest" description="Disordered" evidence="1">
    <location>
        <begin position="1"/>
        <end position="26"/>
    </location>
</feature>
<evidence type="ECO:0000313" key="2">
    <source>
        <dbReference type="EMBL" id="KAK2654263.1"/>
    </source>
</evidence>
<dbReference type="Proteomes" id="UP001280121">
    <property type="component" value="Unassembled WGS sequence"/>
</dbReference>
<protein>
    <submittedName>
        <fullName evidence="2">Uncharacterized protein</fullName>
    </submittedName>
</protein>
<keyword evidence="3" id="KW-1185">Reference proteome</keyword>
<proteinExistence type="predicted"/>